<gene>
    <name evidence="2" type="ORF">NG900_02000</name>
</gene>
<feature type="transmembrane region" description="Helical" evidence="1">
    <location>
        <begin position="51"/>
        <end position="69"/>
    </location>
</feature>
<feature type="transmembrane region" description="Helical" evidence="1">
    <location>
        <begin position="21"/>
        <end position="39"/>
    </location>
</feature>
<dbReference type="EMBL" id="JAMXHT010000001">
    <property type="protein sequence ID" value="MCO5396964.1"/>
    <property type="molecule type" value="Genomic_DNA"/>
</dbReference>
<keyword evidence="1" id="KW-1133">Transmembrane helix</keyword>
<keyword evidence="1" id="KW-0812">Transmembrane</keyword>
<dbReference type="Proteomes" id="UP001162811">
    <property type="component" value="Unassembled WGS sequence"/>
</dbReference>
<comment type="caution">
    <text evidence="2">The sequence shown here is derived from an EMBL/GenBank/DDBJ whole genome shotgun (WGS) entry which is preliminary data.</text>
</comment>
<protein>
    <recommendedName>
        <fullName evidence="4">DUF1145 domain-containing protein</fullName>
    </recommendedName>
</protein>
<evidence type="ECO:0008006" key="4">
    <source>
        <dbReference type="Google" id="ProtNLM"/>
    </source>
</evidence>
<organism evidence="2 3">
    <name type="scientific">Ralstonia soli</name>
    <dbReference type="NCBI Taxonomy" id="2953896"/>
    <lineage>
        <taxon>Bacteria</taxon>
        <taxon>Pseudomonadati</taxon>
        <taxon>Pseudomonadota</taxon>
        <taxon>Betaproteobacteria</taxon>
        <taxon>Burkholderiales</taxon>
        <taxon>Burkholderiaceae</taxon>
        <taxon>Ralstonia</taxon>
    </lineage>
</organism>
<evidence type="ECO:0000313" key="3">
    <source>
        <dbReference type="Proteomes" id="UP001162811"/>
    </source>
</evidence>
<proteinExistence type="predicted"/>
<evidence type="ECO:0000256" key="1">
    <source>
        <dbReference type="SAM" id="Phobius"/>
    </source>
</evidence>
<dbReference type="RefSeq" id="WP_252676158.1">
    <property type="nucleotide sequence ID" value="NZ_JAMXHT010000001.1"/>
</dbReference>
<reference evidence="2" key="2">
    <citation type="journal article" date="2023" name="Front. Microbiol.">
        <title>Ralstonia chuxiongensis sp. nov., Ralstonia mojiangensis sp. nov., and Ralstonia soli sp. nov., isolated from tobacco fields, are three novel species in the family Burkholderiaceae.</title>
        <authorList>
            <person name="Lu C.H."/>
            <person name="Zhang Y.Y."/>
            <person name="Jiang N."/>
            <person name="Chen W."/>
            <person name="Shao X."/>
            <person name="Zhao Z.M."/>
            <person name="Lu W.L."/>
            <person name="Hu X."/>
            <person name="Xi Y.X."/>
            <person name="Zou S.Y."/>
            <person name="Wei Q.J."/>
            <person name="Lin Z.L."/>
            <person name="Gong L."/>
            <person name="Gai X.T."/>
            <person name="Zhang L.Q."/>
            <person name="Li J.Y."/>
            <person name="Jin Y."/>
            <person name="Xia Z.Y."/>
        </authorList>
    </citation>
    <scope>NUCLEOTIDE SEQUENCE</scope>
    <source>
        <strain evidence="2">21MJYT02-11</strain>
    </source>
</reference>
<keyword evidence="3" id="KW-1185">Reference proteome</keyword>
<reference evidence="2" key="1">
    <citation type="submission" date="2022-06" db="EMBL/GenBank/DDBJ databases">
        <authorList>
            <person name="Lu C.-H."/>
        </authorList>
    </citation>
    <scope>NUCLEOTIDE SEQUENCE</scope>
    <source>
        <strain evidence="2">21MJYT02-11</strain>
    </source>
</reference>
<keyword evidence="1" id="KW-0472">Membrane</keyword>
<name>A0ABT1AF71_9RALS</name>
<evidence type="ECO:0000313" key="2">
    <source>
        <dbReference type="EMBL" id="MCO5396964.1"/>
    </source>
</evidence>
<sequence length="107" mass="11738">MQGPLYAAGILFPGDLCVLYFLNKVLLLVVYGVALGSYATPLPLSADVVHWVRIVAVVLLAAHLLEVVFCFRKVALHKGPLLDSVLLTLLFGFLHWKPMADAANRPR</sequence>
<accession>A0ABT1AF71</accession>